<evidence type="ECO:0008006" key="3">
    <source>
        <dbReference type="Google" id="ProtNLM"/>
    </source>
</evidence>
<name>A0ABW5SCK2_9FLAO</name>
<dbReference type="Proteomes" id="UP001597357">
    <property type="component" value="Unassembled WGS sequence"/>
</dbReference>
<comment type="caution">
    <text evidence="1">The sequence shown here is derived from an EMBL/GenBank/DDBJ whole genome shotgun (WGS) entry which is preliminary data.</text>
</comment>
<keyword evidence="2" id="KW-1185">Reference proteome</keyword>
<dbReference type="RefSeq" id="WP_379044946.1">
    <property type="nucleotide sequence ID" value="NZ_JBHULZ010000023.1"/>
</dbReference>
<proteinExistence type="predicted"/>
<dbReference type="EMBL" id="JBHULZ010000023">
    <property type="protein sequence ID" value="MFD2697314.1"/>
    <property type="molecule type" value="Genomic_DNA"/>
</dbReference>
<dbReference type="PROSITE" id="PS51257">
    <property type="entry name" value="PROKAR_LIPOPROTEIN"/>
    <property type="match status" value="1"/>
</dbReference>
<reference evidence="2" key="1">
    <citation type="journal article" date="2019" name="Int. J. Syst. Evol. Microbiol.">
        <title>The Global Catalogue of Microorganisms (GCM) 10K type strain sequencing project: providing services to taxonomists for standard genome sequencing and annotation.</title>
        <authorList>
            <consortium name="The Broad Institute Genomics Platform"/>
            <consortium name="The Broad Institute Genome Sequencing Center for Infectious Disease"/>
            <person name="Wu L."/>
            <person name="Ma J."/>
        </authorList>
    </citation>
    <scope>NUCLEOTIDE SEQUENCE [LARGE SCALE GENOMIC DNA]</scope>
    <source>
        <strain evidence="2">KCTC 42255</strain>
    </source>
</reference>
<organism evidence="1 2">
    <name type="scientific">Mesonia sediminis</name>
    <dbReference type="NCBI Taxonomy" id="1703946"/>
    <lineage>
        <taxon>Bacteria</taxon>
        <taxon>Pseudomonadati</taxon>
        <taxon>Bacteroidota</taxon>
        <taxon>Flavobacteriia</taxon>
        <taxon>Flavobacteriales</taxon>
        <taxon>Flavobacteriaceae</taxon>
        <taxon>Mesonia</taxon>
    </lineage>
</organism>
<dbReference type="Gene3D" id="3.40.30.10">
    <property type="entry name" value="Glutaredoxin"/>
    <property type="match status" value="1"/>
</dbReference>
<sequence length="473" mass="56287">MGHYFYRILLVAILVASCQDNTKTNEITGSFLGGEIVNPNQDFLTLEREGELIDTIFLDKRNRFKYVFKDNDLGLFTIRHQPESQILFVEENDSILLRLNTLEFDESLMYSGKGAEKNNLLMEMFLQNEQNNDLILSYYKISPQEFLKKTDSIHQERLAKLNTLNEVHEFSDAFLNIAKKGIDYEYYDLRERYAFLINKYFTEFRKKIPQDFFDYRKQVNFNDEDLTSHYIYQRFLDNYLKNRSLEYCITHNLGRPCFSLSNVENLERRLKLADSLFKNDNLRKHFIKKFAKNQIIFSENDKQISGTLSLVETLGFSDDLINQLKALGKVHRSFFIGENIKDKELVTPKNQNKSYQEIVKRNSIIFYWSVYSSNHHKELHHRINELRNKYPEIDFIGVNIDATEPKIWKKTLSNFDYNQDFEYQIKELKCDKSLYNNYLNKILFVNKKGEIVRGDIQISDPDFENYVLEFLNL</sequence>
<accession>A0ABW5SCK2</accession>
<evidence type="ECO:0000313" key="1">
    <source>
        <dbReference type="EMBL" id="MFD2697314.1"/>
    </source>
</evidence>
<gene>
    <name evidence="1" type="ORF">ACFSQ0_04860</name>
</gene>
<protein>
    <recommendedName>
        <fullName evidence="3">Thioredoxin domain-containing protein</fullName>
    </recommendedName>
</protein>
<evidence type="ECO:0000313" key="2">
    <source>
        <dbReference type="Proteomes" id="UP001597357"/>
    </source>
</evidence>